<feature type="transmembrane region" description="Helical" evidence="8">
    <location>
        <begin position="220"/>
        <end position="241"/>
    </location>
</feature>
<comment type="subcellular location">
    <subcellularLocation>
        <location evidence="1">Cell membrane</location>
        <topology evidence="1">Multi-pass membrane protein</topology>
    </subcellularLocation>
</comment>
<dbReference type="Proteomes" id="UP000703590">
    <property type="component" value="Unassembled WGS sequence"/>
</dbReference>
<proteinExistence type="inferred from homology"/>
<keyword evidence="5 8" id="KW-0812">Transmembrane</keyword>
<feature type="transmembrane region" description="Helical" evidence="8">
    <location>
        <begin position="280"/>
        <end position="298"/>
    </location>
</feature>
<evidence type="ECO:0000256" key="6">
    <source>
        <dbReference type="ARBA" id="ARBA00022989"/>
    </source>
</evidence>
<dbReference type="InterPro" id="IPR038770">
    <property type="entry name" value="Na+/solute_symporter_sf"/>
</dbReference>
<evidence type="ECO:0000313" key="9">
    <source>
        <dbReference type="EMBL" id="MBN2963908.1"/>
    </source>
</evidence>
<dbReference type="PANTHER" id="PTHR36838:SF1">
    <property type="entry name" value="SLR1864 PROTEIN"/>
    <property type="match status" value="1"/>
</dbReference>
<feature type="transmembrane region" description="Helical" evidence="8">
    <location>
        <begin position="56"/>
        <end position="78"/>
    </location>
</feature>
<dbReference type="Pfam" id="PF03547">
    <property type="entry name" value="Mem_trans"/>
    <property type="match status" value="1"/>
</dbReference>
<evidence type="ECO:0000256" key="2">
    <source>
        <dbReference type="ARBA" id="ARBA00010145"/>
    </source>
</evidence>
<comment type="caution">
    <text evidence="9">The sequence shown here is derived from an EMBL/GenBank/DDBJ whole genome shotgun (WGS) entry which is preliminary data.</text>
</comment>
<dbReference type="Gene3D" id="1.20.1530.20">
    <property type="match status" value="1"/>
</dbReference>
<feature type="transmembrane region" description="Helical" evidence="8">
    <location>
        <begin position="159"/>
        <end position="178"/>
    </location>
</feature>
<feature type="transmembrane region" description="Helical" evidence="8">
    <location>
        <begin position="33"/>
        <end position="50"/>
    </location>
</feature>
<feature type="transmembrane region" description="Helical" evidence="8">
    <location>
        <begin position="6"/>
        <end position="21"/>
    </location>
</feature>
<feature type="transmembrane region" description="Helical" evidence="8">
    <location>
        <begin position="247"/>
        <end position="268"/>
    </location>
</feature>
<dbReference type="InterPro" id="IPR004776">
    <property type="entry name" value="Mem_transp_PIN-like"/>
</dbReference>
<dbReference type="RefSeq" id="WP_205458451.1">
    <property type="nucleotide sequence ID" value="NZ_JAFHKK010000005.1"/>
</dbReference>
<feature type="transmembrane region" description="Helical" evidence="8">
    <location>
        <begin position="90"/>
        <end position="110"/>
    </location>
</feature>
<keyword evidence="6 8" id="KW-1133">Transmembrane helix</keyword>
<evidence type="ECO:0000256" key="1">
    <source>
        <dbReference type="ARBA" id="ARBA00004651"/>
    </source>
</evidence>
<dbReference type="PANTHER" id="PTHR36838">
    <property type="entry name" value="AUXIN EFFLUX CARRIER FAMILY PROTEIN"/>
    <property type="match status" value="1"/>
</dbReference>
<evidence type="ECO:0000256" key="5">
    <source>
        <dbReference type="ARBA" id="ARBA00022692"/>
    </source>
</evidence>
<evidence type="ECO:0000256" key="8">
    <source>
        <dbReference type="SAM" id="Phobius"/>
    </source>
</evidence>
<keyword evidence="4" id="KW-1003">Cell membrane</keyword>
<reference evidence="9 10" key="3">
    <citation type="submission" date="2021-02" db="EMBL/GenBank/DDBJ databases">
        <authorList>
            <person name="Merkel A.Y."/>
        </authorList>
    </citation>
    <scope>NUCLEOTIDE SEQUENCE [LARGE SCALE GENOMIC DNA]</scope>
    <source>
        <strain evidence="9 10">T05b</strain>
    </source>
</reference>
<keyword evidence="7 8" id="KW-0472">Membrane</keyword>
<feature type="transmembrane region" description="Helical" evidence="8">
    <location>
        <begin position="130"/>
        <end position="147"/>
    </location>
</feature>
<evidence type="ECO:0000256" key="3">
    <source>
        <dbReference type="ARBA" id="ARBA00022448"/>
    </source>
</evidence>
<reference evidence="10" key="1">
    <citation type="submission" date="2021-02" db="EMBL/GenBank/DDBJ databases">
        <title>Sulfurospirillum tamanensis sp. nov.</title>
        <authorList>
            <person name="Merkel A.Y."/>
        </authorList>
    </citation>
    <scope>NUCLEOTIDE SEQUENCE [LARGE SCALE GENOMIC DNA]</scope>
    <source>
        <strain evidence="10">T05b</strain>
    </source>
</reference>
<keyword evidence="3" id="KW-0813">Transport</keyword>
<name>A0ABS2WR89_9BACT</name>
<keyword evidence="10" id="KW-1185">Reference proteome</keyword>
<evidence type="ECO:0000256" key="7">
    <source>
        <dbReference type="ARBA" id="ARBA00023136"/>
    </source>
</evidence>
<accession>A0ABS2WR89</accession>
<protein>
    <submittedName>
        <fullName evidence="9">AEC family transporter</fullName>
    </submittedName>
</protein>
<evidence type="ECO:0000256" key="4">
    <source>
        <dbReference type="ARBA" id="ARBA00022475"/>
    </source>
</evidence>
<organism evidence="9 10">
    <name type="scientific">Sulfurospirillum tamanense</name>
    <dbReference type="NCBI Taxonomy" id="2813362"/>
    <lineage>
        <taxon>Bacteria</taxon>
        <taxon>Pseudomonadati</taxon>
        <taxon>Campylobacterota</taxon>
        <taxon>Epsilonproteobacteria</taxon>
        <taxon>Campylobacterales</taxon>
        <taxon>Sulfurospirillaceae</taxon>
        <taxon>Sulfurospirillum</taxon>
    </lineage>
</organism>
<evidence type="ECO:0000313" key="10">
    <source>
        <dbReference type="Proteomes" id="UP000703590"/>
    </source>
</evidence>
<sequence length="302" mass="33163">MVAVMWQIAPIMLFVALGYGFKRVKRDISKELVEFVMFFSLPAIAIVQINKLEFDASISGMLWIAYGALGLSLVVSFVAGKLMGLGRKDLATLMLVCSFGNTSFVGLSYIEALYSSEEVIYGLMYDQLVTFIGLLTVGVVLISWGGGHGERPKALAKKIVFSPPLLAIMVAIIVRDMAIPAPLLSVLEKLELTLIPLVTIVVGMKLEFRTMFQNFHHSAMVLGLKLAVIPLLVFGVVYPFVDMSQTWVKVTLLEVAMPTMTMATVFAIEGGLNRHLAINALGLGIVASFVSIPLWNYFLHLW</sequence>
<comment type="similarity">
    <text evidence="2">Belongs to the auxin efflux carrier (TC 2.A.69) family.</text>
</comment>
<dbReference type="EMBL" id="JAFHKK010000005">
    <property type="protein sequence ID" value="MBN2963908.1"/>
    <property type="molecule type" value="Genomic_DNA"/>
</dbReference>
<gene>
    <name evidence="9" type="ORF">JWV37_03860</name>
</gene>
<reference evidence="9 10" key="2">
    <citation type="submission" date="2021-02" db="EMBL/GenBank/DDBJ databases">
        <title>Sulfurospirillum tamanensis sp. nov.</title>
        <authorList>
            <person name="Frolova A."/>
            <person name="Merkel A."/>
            <person name="Slobodkin A."/>
        </authorList>
    </citation>
    <scope>NUCLEOTIDE SEQUENCE [LARGE SCALE GENOMIC DNA]</scope>
    <source>
        <strain evidence="9 10">T05b</strain>
    </source>
</reference>